<dbReference type="AlphaFoldDB" id="A0A380CD90"/>
<sequence>MSETAGRAVQAAKTGNGLCWELTHVRCDENDALFASSVSGESIHYKGLFRSERNALFNSLFSFLVCGRESQSDISGRTVNIR</sequence>
<gene>
    <name evidence="1" type="ORF">NCTC8258_06880</name>
</gene>
<reference evidence="1 2" key="1">
    <citation type="submission" date="2018-06" db="EMBL/GenBank/DDBJ databases">
        <authorList>
            <consortium name="Pathogen Informatics"/>
            <person name="Doyle S."/>
        </authorList>
    </citation>
    <scope>NUCLEOTIDE SEQUENCE [LARGE SCALE GENOMIC DNA]</scope>
    <source>
        <strain evidence="1 2">NCTC8258</strain>
    </source>
</reference>
<name>A0A380CD90_SALET</name>
<evidence type="ECO:0000313" key="2">
    <source>
        <dbReference type="Proteomes" id="UP000255509"/>
    </source>
</evidence>
<accession>A0A380CD90</accession>
<dbReference type="EMBL" id="UGXS01000008">
    <property type="protein sequence ID" value="SUJ18025.1"/>
    <property type="molecule type" value="Genomic_DNA"/>
</dbReference>
<protein>
    <submittedName>
        <fullName evidence="1">Uncharacterized protein</fullName>
    </submittedName>
</protein>
<dbReference type="Proteomes" id="UP000255509">
    <property type="component" value="Unassembled WGS sequence"/>
</dbReference>
<organism evidence="1 2">
    <name type="scientific">Salmonella enterica I</name>
    <dbReference type="NCBI Taxonomy" id="59201"/>
    <lineage>
        <taxon>Bacteria</taxon>
        <taxon>Pseudomonadati</taxon>
        <taxon>Pseudomonadota</taxon>
        <taxon>Gammaproteobacteria</taxon>
        <taxon>Enterobacterales</taxon>
        <taxon>Enterobacteriaceae</taxon>
        <taxon>Salmonella</taxon>
    </lineage>
</organism>
<proteinExistence type="predicted"/>
<evidence type="ECO:0000313" key="1">
    <source>
        <dbReference type="EMBL" id="SUJ18025.1"/>
    </source>
</evidence>